<evidence type="ECO:0000256" key="1">
    <source>
        <dbReference type="SAM" id="Phobius"/>
    </source>
</evidence>
<keyword evidence="1" id="KW-0472">Membrane</keyword>
<reference evidence="2 3" key="1">
    <citation type="submission" date="2021-06" db="EMBL/GenBank/DDBJ databases">
        <authorList>
            <person name="Kallberg Y."/>
            <person name="Tangrot J."/>
            <person name="Rosling A."/>
        </authorList>
    </citation>
    <scope>NUCLEOTIDE SEQUENCE [LARGE SCALE GENOMIC DNA]</scope>
    <source>
        <strain evidence="2 3">120-4 pot B 10/14</strain>
    </source>
</reference>
<feature type="non-terminal residue" evidence="2">
    <location>
        <position position="1"/>
    </location>
</feature>
<evidence type="ECO:0000313" key="2">
    <source>
        <dbReference type="EMBL" id="CAG8649136.1"/>
    </source>
</evidence>
<keyword evidence="1" id="KW-0812">Transmembrane</keyword>
<accession>A0ABN7UPW6</accession>
<keyword evidence="3" id="KW-1185">Reference proteome</keyword>
<organism evidence="2 3">
    <name type="scientific">Gigaspora margarita</name>
    <dbReference type="NCBI Taxonomy" id="4874"/>
    <lineage>
        <taxon>Eukaryota</taxon>
        <taxon>Fungi</taxon>
        <taxon>Fungi incertae sedis</taxon>
        <taxon>Mucoromycota</taxon>
        <taxon>Glomeromycotina</taxon>
        <taxon>Glomeromycetes</taxon>
        <taxon>Diversisporales</taxon>
        <taxon>Gigasporaceae</taxon>
        <taxon>Gigaspora</taxon>
    </lineage>
</organism>
<dbReference type="EMBL" id="CAJVQB010004924">
    <property type="protein sequence ID" value="CAG8649136.1"/>
    <property type="molecule type" value="Genomic_DNA"/>
</dbReference>
<protein>
    <submittedName>
        <fullName evidence="2">25883_t:CDS:1</fullName>
    </submittedName>
</protein>
<name>A0ABN7UPW6_GIGMA</name>
<proteinExistence type="predicted"/>
<feature type="transmembrane region" description="Helical" evidence="1">
    <location>
        <begin position="7"/>
        <end position="25"/>
    </location>
</feature>
<comment type="caution">
    <text evidence="2">The sequence shown here is derived from an EMBL/GenBank/DDBJ whole genome shotgun (WGS) entry which is preliminary data.</text>
</comment>
<gene>
    <name evidence="2" type="ORF">GMARGA_LOCUS9261</name>
</gene>
<sequence length="56" mass="6145">IFRVRDFFTFLAMVLVIMIQTNIQVGSVPTSPSNIRGCTWSCPPCSSTACAMDCVE</sequence>
<keyword evidence="1" id="KW-1133">Transmembrane helix</keyword>
<evidence type="ECO:0000313" key="3">
    <source>
        <dbReference type="Proteomes" id="UP000789901"/>
    </source>
</evidence>
<dbReference type="Proteomes" id="UP000789901">
    <property type="component" value="Unassembled WGS sequence"/>
</dbReference>